<evidence type="ECO:0000256" key="4">
    <source>
        <dbReference type="PROSITE-ProRule" id="PRU00325"/>
    </source>
</evidence>
<gene>
    <name evidence="8" type="ORF">HOLleu_07970</name>
</gene>
<feature type="region of interest" description="Disordered" evidence="5">
    <location>
        <begin position="531"/>
        <end position="574"/>
    </location>
</feature>
<keyword evidence="4" id="KW-0862">Zinc</keyword>
<protein>
    <submittedName>
        <fullName evidence="8">Sentrin-specific protease 3</fullName>
    </submittedName>
</protein>
<reference evidence="8" key="1">
    <citation type="submission" date="2021-10" db="EMBL/GenBank/DDBJ databases">
        <title>Tropical sea cucumber genome reveals ecological adaptation and Cuvierian tubules defense mechanism.</title>
        <authorList>
            <person name="Chen T."/>
        </authorList>
    </citation>
    <scope>NUCLEOTIDE SEQUENCE</scope>
    <source>
        <strain evidence="8">Nanhai2018</strain>
        <tissue evidence="8">Muscle</tissue>
    </source>
</reference>
<dbReference type="Proteomes" id="UP001152320">
    <property type="component" value="Chromosome 3"/>
</dbReference>
<sequence>MSDFDQTNLEDKIKTWLKADPNSLFFFRKSTKSNTSFKTHNTKFTESDGFPCDAVFGRKAKEASDEISPGSAFLFIHQTAKQKFLLERYGNVVLLDIMHRTTKCAFPVFLVAVRTNFGYLPVAEFIPESESTGAILEALQILKEWNPSWEPKTFMLDYSEEEYEALEAVFPDSQKLFCAFHVEQAWQQWIKNGKNDVSSDDEKELLQILRKISNTATSESVVKEIELLRASTVYNRYQTVKNYLETQWLNICQQRWCRAYAPYDFNFTTRTNNGIEVLYNSLKRFHLSLTGSTTISSLVETLVKNFVPDLLLMYSQHNYQSSGQFKAYNPTVPEYLHNRPKTFITACLKTALAASHHGDWDIHVFGNGEFEVKSEKKSERCNVYLGDAERYPFCDCVYFSSNFMPCKHMFAIFNHTDYTWESFPTFYRNHALFTLDTGCISERNAGLLADIDMIKVEGKDGDGILESSTTPDGKEFNEEVSEAQRQLRENLKLLSDLSYLSIDVKMLKKAAQYIRKATNLLESTVEASKGLPVHRSHVTKQRNRELRKRKKGRTKKRKNSSTSDDVTSTGSNCKPILLSLPEQAEISTQDDPLIPNKKPKLCAVSESTVQKNELTSQPTEEFKKKVLAFLDVGKLQQLSEFLVTVNYDPLSHEDDCVSQPCGSLPAANSLVLETRMNVDKLDYIKEQISVVMPETWKDEAFKKNVDIFQLLVATVLVAVENDLELSHIKEMYEKLPSHLIVLDNNVNELCGKVRVGRTTLTSADIDTIGHGKWLNDQVLHAYLDLLMEEHPDKVFVFPSFLPLKWEKKDYNSWLYPEVDFMAYQWLIFMIHHDSHWFLLVADTLNKTVFFLDSLKDERREKYFYEHWCEYISARNKAITDKTEVPTFKLVQMPSAKQLDSNSCGIFVLMNAEALLNNIPVGMMRHHHVVHYRDYVKRRLLAGAKASDDVTCDLPFCFKPSKNMDWVQCDKCHHLYHNTCADVIAVVKNEPFGCIFCNNEHVVFS</sequence>
<evidence type="ECO:0000313" key="9">
    <source>
        <dbReference type="Proteomes" id="UP001152320"/>
    </source>
</evidence>
<feature type="domain" description="SWIM-type" evidence="7">
    <location>
        <begin position="379"/>
        <end position="417"/>
    </location>
</feature>
<keyword evidence="4" id="KW-0863">Zinc-finger</keyword>
<keyword evidence="2 8" id="KW-0645">Protease</keyword>
<organism evidence="8 9">
    <name type="scientific">Holothuria leucospilota</name>
    <name type="common">Black long sea cucumber</name>
    <name type="synonym">Mertensiothuria leucospilota</name>
    <dbReference type="NCBI Taxonomy" id="206669"/>
    <lineage>
        <taxon>Eukaryota</taxon>
        <taxon>Metazoa</taxon>
        <taxon>Echinodermata</taxon>
        <taxon>Eleutherozoa</taxon>
        <taxon>Echinozoa</taxon>
        <taxon>Holothuroidea</taxon>
        <taxon>Aspidochirotacea</taxon>
        <taxon>Aspidochirotida</taxon>
        <taxon>Holothuriidae</taxon>
        <taxon>Holothuria</taxon>
    </lineage>
</organism>
<dbReference type="InterPro" id="IPR011011">
    <property type="entry name" value="Znf_FYVE_PHD"/>
</dbReference>
<evidence type="ECO:0000256" key="5">
    <source>
        <dbReference type="SAM" id="MobiDB-lite"/>
    </source>
</evidence>
<feature type="compositionally biased region" description="Basic residues" evidence="5">
    <location>
        <begin position="532"/>
        <end position="559"/>
    </location>
</feature>
<dbReference type="PANTHER" id="PTHR47456">
    <property type="entry name" value="PHD-TYPE DOMAIN-CONTAINING PROTEIN"/>
    <property type="match status" value="1"/>
</dbReference>
<dbReference type="InterPro" id="IPR003653">
    <property type="entry name" value="Peptidase_C48_C"/>
</dbReference>
<dbReference type="InterPro" id="IPR048324">
    <property type="entry name" value="ZSWIM1-3_RNaseH-like"/>
</dbReference>
<dbReference type="InterPro" id="IPR007527">
    <property type="entry name" value="Znf_SWIM"/>
</dbReference>
<dbReference type="EMBL" id="JAIZAY010000003">
    <property type="protein sequence ID" value="KAJ8045046.1"/>
    <property type="molecule type" value="Genomic_DNA"/>
</dbReference>
<evidence type="ECO:0000256" key="3">
    <source>
        <dbReference type="ARBA" id="ARBA00022801"/>
    </source>
</evidence>
<dbReference type="InterPro" id="IPR038765">
    <property type="entry name" value="Papain-like_cys_pep_sf"/>
</dbReference>
<dbReference type="SUPFAM" id="SSF57903">
    <property type="entry name" value="FYVE/PHD zinc finger"/>
    <property type="match status" value="1"/>
</dbReference>
<dbReference type="Gene3D" id="3.30.40.10">
    <property type="entry name" value="Zinc/RING finger domain, C3HC4 (zinc finger)"/>
    <property type="match status" value="1"/>
</dbReference>
<evidence type="ECO:0000259" key="6">
    <source>
        <dbReference type="PROSITE" id="PS50600"/>
    </source>
</evidence>
<evidence type="ECO:0000256" key="2">
    <source>
        <dbReference type="ARBA" id="ARBA00022670"/>
    </source>
</evidence>
<dbReference type="GO" id="GO:0008234">
    <property type="term" value="F:cysteine-type peptidase activity"/>
    <property type="evidence" value="ECO:0007669"/>
    <property type="project" value="InterPro"/>
</dbReference>
<keyword evidence="9" id="KW-1185">Reference proteome</keyword>
<dbReference type="PROSITE" id="PS50966">
    <property type="entry name" value="ZF_SWIM"/>
    <property type="match status" value="1"/>
</dbReference>
<evidence type="ECO:0000256" key="1">
    <source>
        <dbReference type="ARBA" id="ARBA00005234"/>
    </source>
</evidence>
<comment type="similarity">
    <text evidence="1">Belongs to the peptidase C48 family.</text>
</comment>
<dbReference type="AlphaFoldDB" id="A0A9Q1HHD8"/>
<dbReference type="InterPro" id="IPR013083">
    <property type="entry name" value="Znf_RING/FYVE/PHD"/>
</dbReference>
<dbReference type="GO" id="GO:0008270">
    <property type="term" value="F:zinc ion binding"/>
    <property type="evidence" value="ECO:0007669"/>
    <property type="project" value="UniProtKB-KW"/>
</dbReference>
<feature type="compositionally biased region" description="Low complexity" evidence="5">
    <location>
        <begin position="560"/>
        <end position="571"/>
    </location>
</feature>
<dbReference type="OrthoDB" id="5984937at2759"/>
<dbReference type="Gene3D" id="3.40.395.10">
    <property type="entry name" value="Adenoviral Proteinase, Chain A"/>
    <property type="match status" value="1"/>
</dbReference>
<evidence type="ECO:0000259" key="7">
    <source>
        <dbReference type="PROSITE" id="PS50966"/>
    </source>
</evidence>
<dbReference type="Pfam" id="PF02902">
    <property type="entry name" value="Peptidase_C48"/>
    <property type="match status" value="1"/>
</dbReference>
<name>A0A9Q1HHD8_HOLLE</name>
<dbReference type="GO" id="GO:0006508">
    <property type="term" value="P:proteolysis"/>
    <property type="evidence" value="ECO:0007669"/>
    <property type="project" value="UniProtKB-KW"/>
</dbReference>
<comment type="caution">
    <text evidence="8">The sequence shown here is derived from an EMBL/GenBank/DDBJ whole genome shotgun (WGS) entry which is preliminary data.</text>
</comment>
<dbReference type="SUPFAM" id="SSF54001">
    <property type="entry name" value="Cysteine proteinases"/>
    <property type="match status" value="1"/>
</dbReference>
<keyword evidence="3" id="KW-0378">Hydrolase</keyword>
<keyword evidence="4" id="KW-0479">Metal-binding</keyword>
<dbReference type="PANTHER" id="PTHR47456:SF6">
    <property type="entry name" value="SI:DKEY-31C13.1"/>
    <property type="match status" value="1"/>
</dbReference>
<proteinExistence type="inferred from homology"/>
<dbReference type="Pfam" id="PF21056">
    <property type="entry name" value="ZSWIM1-3_RNaseH-like"/>
    <property type="match status" value="1"/>
</dbReference>
<feature type="domain" description="Ubiquitin-like protease family profile" evidence="6">
    <location>
        <begin position="758"/>
        <end position="914"/>
    </location>
</feature>
<dbReference type="PROSITE" id="PS50600">
    <property type="entry name" value="ULP_PROTEASE"/>
    <property type="match status" value="1"/>
</dbReference>
<evidence type="ECO:0000313" key="8">
    <source>
        <dbReference type="EMBL" id="KAJ8045046.1"/>
    </source>
</evidence>
<accession>A0A9Q1HHD8</accession>